<keyword evidence="2" id="KW-0813">Transport</keyword>
<dbReference type="PANTHER" id="PTHR12778:SF10">
    <property type="entry name" value="MAJOR FACILITATOR SUPERFAMILY DOMAIN-CONTAINING PROTEIN 3"/>
    <property type="match status" value="1"/>
</dbReference>
<name>A0AAE4BUE4_9BACT</name>
<feature type="transmembrane region" description="Helical" evidence="6">
    <location>
        <begin position="45"/>
        <end position="62"/>
    </location>
</feature>
<gene>
    <name evidence="7" type="ORF">HNQ88_004793</name>
</gene>
<dbReference type="Proteomes" id="UP001185092">
    <property type="component" value="Unassembled WGS sequence"/>
</dbReference>
<feature type="transmembrane region" description="Helical" evidence="6">
    <location>
        <begin position="328"/>
        <end position="353"/>
    </location>
</feature>
<evidence type="ECO:0000256" key="6">
    <source>
        <dbReference type="SAM" id="Phobius"/>
    </source>
</evidence>
<dbReference type="PANTHER" id="PTHR12778">
    <property type="entry name" value="SOLUTE CARRIER FAMILY 33 ACETYL-COA TRANSPORTER -RELATED"/>
    <property type="match status" value="1"/>
</dbReference>
<feature type="transmembrane region" description="Helical" evidence="6">
    <location>
        <begin position="173"/>
        <end position="191"/>
    </location>
</feature>
<feature type="transmembrane region" description="Helical" evidence="6">
    <location>
        <begin position="272"/>
        <end position="294"/>
    </location>
</feature>
<evidence type="ECO:0000313" key="8">
    <source>
        <dbReference type="Proteomes" id="UP001185092"/>
    </source>
</evidence>
<dbReference type="AlphaFoldDB" id="A0AAE4BUE4"/>
<dbReference type="GO" id="GO:0022857">
    <property type="term" value="F:transmembrane transporter activity"/>
    <property type="evidence" value="ECO:0007669"/>
    <property type="project" value="InterPro"/>
</dbReference>
<dbReference type="Pfam" id="PF07690">
    <property type="entry name" value="MFS_1"/>
    <property type="match status" value="1"/>
</dbReference>
<keyword evidence="5 6" id="KW-0472">Membrane</keyword>
<accession>A0AAE4BUE4</accession>
<feature type="transmembrane region" description="Helical" evidence="6">
    <location>
        <begin position="12"/>
        <end position="33"/>
    </location>
</feature>
<proteinExistence type="predicted"/>
<feature type="transmembrane region" description="Helical" evidence="6">
    <location>
        <begin position="392"/>
        <end position="413"/>
    </location>
</feature>
<evidence type="ECO:0000256" key="5">
    <source>
        <dbReference type="ARBA" id="ARBA00023136"/>
    </source>
</evidence>
<protein>
    <submittedName>
        <fullName evidence="7">PAT family beta-lactamase induction signal transducer AmpG</fullName>
    </submittedName>
</protein>
<sequence>MKNNTNNKSWSWIPTLYFTEGLPYILIMSVSVTMYKNLGVSNEDIAFYTSWLYLPWVIKPFWSPFVDIIKTKRWWIVTMQLFMGALFGIVAFTLTTDFYFNLSMAVLALMAFSSATHDIAADGFYIQALDSHSQSYFVGIRSTFYRVAMIFGQGFMVYLAGQLNSTFGNMKTAWMIVFLISSGILVIVGFYHKWVLPKQKAPTNNDVQGNNERASYWNAIKTFFLKDGIILSILFILSYRLGEAQLVKIISPFLLDGNEAGGMGMDNEQVGVSYGTIGVIALVIGGILGGNVIAKYGLKRCLLIMILSLNLPNALYMLLAYYMPQNDYILTIVISLEQFGYGFGFAGFLVYLMYLSQGKYQTTHYALCTGLMALGMMIPGMFSGMLQEELGYPLFFGWVLACSLPCLLLLKFLKIDPDFGRKL</sequence>
<keyword evidence="3 6" id="KW-0812">Transmembrane</keyword>
<reference evidence="7" key="1">
    <citation type="submission" date="2023-07" db="EMBL/GenBank/DDBJ databases">
        <title>Genomic Encyclopedia of Type Strains, Phase IV (KMG-IV): sequencing the most valuable type-strain genomes for metagenomic binning, comparative biology and taxonomic classification.</title>
        <authorList>
            <person name="Goeker M."/>
        </authorList>
    </citation>
    <scope>NUCLEOTIDE SEQUENCE</scope>
    <source>
        <strain evidence="7">DSM 26174</strain>
    </source>
</reference>
<feature type="transmembrane region" description="Helical" evidence="6">
    <location>
        <begin position="301"/>
        <end position="322"/>
    </location>
</feature>
<evidence type="ECO:0000313" key="7">
    <source>
        <dbReference type="EMBL" id="MDR6241706.1"/>
    </source>
</evidence>
<feature type="transmembrane region" description="Helical" evidence="6">
    <location>
        <begin position="98"/>
        <end position="121"/>
    </location>
</feature>
<organism evidence="7 8">
    <name type="scientific">Aureibacter tunicatorum</name>
    <dbReference type="NCBI Taxonomy" id="866807"/>
    <lineage>
        <taxon>Bacteria</taxon>
        <taxon>Pseudomonadati</taxon>
        <taxon>Bacteroidota</taxon>
        <taxon>Cytophagia</taxon>
        <taxon>Cytophagales</taxon>
        <taxon>Persicobacteraceae</taxon>
        <taxon>Aureibacter</taxon>
    </lineage>
</organism>
<dbReference type="InterPro" id="IPR036259">
    <property type="entry name" value="MFS_trans_sf"/>
</dbReference>
<evidence type="ECO:0000256" key="2">
    <source>
        <dbReference type="ARBA" id="ARBA00022448"/>
    </source>
</evidence>
<comment type="caution">
    <text evidence="7">The sequence shown here is derived from an EMBL/GenBank/DDBJ whole genome shotgun (WGS) entry which is preliminary data.</text>
</comment>
<comment type="subcellular location">
    <subcellularLocation>
        <location evidence="1">Membrane</location>
        <topology evidence="1">Multi-pass membrane protein</topology>
    </subcellularLocation>
</comment>
<dbReference type="InterPro" id="IPR004752">
    <property type="entry name" value="AmpG_permease/AT-1"/>
</dbReference>
<evidence type="ECO:0000256" key="4">
    <source>
        <dbReference type="ARBA" id="ARBA00022989"/>
    </source>
</evidence>
<keyword evidence="4 6" id="KW-1133">Transmembrane helix</keyword>
<dbReference type="GO" id="GO:0016020">
    <property type="term" value="C:membrane"/>
    <property type="evidence" value="ECO:0007669"/>
    <property type="project" value="UniProtKB-SubCell"/>
</dbReference>
<dbReference type="Gene3D" id="1.20.1250.20">
    <property type="entry name" value="MFS general substrate transporter like domains"/>
    <property type="match status" value="2"/>
</dbReference>
<keyword evidence="8" id="KW-1185">Reference proteome</keyword>
<dbReference type="SUPFAM" id="SSF103473">
    <property type="entry name" value="MFS general substrate transporter"/>
    <property type="match status" value="1"/>
</dbReference>
<feature type="transmembrane region" description="Helical" evidence="6">
    <location>
        <begin position="365"/>
        <end position="386"/>
    </location>
</feature>
<evidence type="ECO:0000256" key="1">
    <source>
        <dbReference type="ARBA" id="ARBA00004141"/>
    </source>
</evidence>
<evidence type="ECO:0000256" key="3">
    <source>
        <dbReference type="ARBA" id="ARBA00022692"/>
    </source>
</evidence>
<dbReference type="InterPro" id="IPR011701">
    <property type="entry name" value="MFS"/>
</dbReference>
<dbReference type="EMBL" id="JAVDQD010000010">
    <property type="protein sequence ID" value="MDR6241706.1"/>
    <property type="molecule type" value="Genomic_DNA"/>
</dbReference>
<dbReference type="RefSeq" id="WP_309942723.1">
    <property type="nucleotide sequence ID" value="NZ_AP025308.1"/>
</dbReference>
<feature type="transmembrane region" description="Helical" evidence="6">
    <location>
        <begin position="142"/>
        <end position="161"/>
    </location>
</feature>
<feature type="transmembrane region" description="Helical" evidence="6">
    <location>
        <begin position="74"/>
        <end position="92"/>
    </location>
</feature>
<feature type="transmembrane region" description="Helical" evidence="6">
    <location>
        <begin position="223"/>
        <end position="242"/>
    </location>
</feature>